<keyword evidence="1" id="KW-1185">Reference proteome</keyword>
<organism evidence="1 2">
    <name type="scientific">Angiostrongylus cantonensis</name>
    <name type="common">Rat lungworm</name>
    <dbReference type="NCBI Taxonomy" id="6313"/>
    <lineage>
        <taxon>Eukaryota</taxon>
        <taxon>Metazoa</taxon>
        <taxon>Ecdysozoa</taxon>
        <taxon>Nematoda</taxon>
        <taxon>Chromadorea</taxon>
        <taxon>Rhabditida</taxon>
        <taxon>Rhabditina</taxon>
        <taxon>Rhabditomorpha</taxon>
        <taxon>Strongyloidea</taxon>
        <taxon>Metastrongylidae</taxon>
        <taxon>Angiostrongylus</taxon>
    </lineage>
</organism>
<evidence type="ECO:0000313" key="1">
    <source>
        <dbReference type="Proteomes" id="UP000035642"/>
    </source>
</evidence>
<protein>
    <submittedName>
        <fullName evidence="2">Transposase</fullName>
    </submittedName>
</protein>
<dbReference type="WBParaSite" id="ACAC_0000567701-mRNA-1">
    <property type="protein sequence ID" value="ACAC_0000567701-mRNA-1"/>
    <property type="gene ID" value="ACAC_0000567701"/>
</dbReference>
<dbReference type="Proteomes" id="UP000035642">
    <property type="component" value="Unassembled WGS sequence"/>
</dbReference>
<name>A0A0K0D6I2_ANGCA</name>
<dbReference type="AlphaFoldDB" id="A0A0K0D6I2"/>
<evidence type="ECO:0000313" key="2">
    <source>
        <dbReference type="WBParaSite" id="ACAC_0000567701-mRNA-1"/>
    </source>
</evidence>
<proteinExistence type="predicted"/>
<reference evidence="1" key="1">
    <citation type="submission" date="2012-09" db="EMBL/GenBank/DDBJ databases">
        <authorList>
            <person name="Martin A.A."/>
        </authorList>
    </citation>
    <scope>NUCLEOTIDE SEQUENCE</scope>
</reference>
<accession>A0A0K0D6I2</accession>
<reference evidence="2" key="2">
    <citation type="submission" date="2017-02" db="UniProtKB">
        <authorList>
            <consortium name="WormBaseParasite"/>
        </authorList>
    </citation>
    <scope>IDENTIFICATION</scope>
</reference>
<sequence length="81" mass="10149">MRQESRWRRRSRQDEFVYEHRFIRTAHNPNRTFTIKKIWINTGFDNLRRLRASPNRTFTIKKMWINTGFDNLRRLRANIKL</sequence>